<dbReference type="Proteomes" id="UP000663852">
    <property type="component" value="Unassembled WGS sequence"/>
</dbReference>
<dbReference type="Gene3D" id="1.10.3550.20">
    <property type="match status" value="1"/>
</dbReference>
<feature type="domain" description="T4 RNA ligase 1-like N-terminal" evidence="1">
    <location>
        <begin position="52"/>
        <end position="260"/>
    </location>
</feature>
<evidence type="ECO:0000313" key="2">
    <source>
        <dbReference type="EMBL" id="CAF1487891.1"/>
    </source>
</evidence>
<comment type="caution">
    <text evidence="2">The sequence shown here is derived from an EMBL/GenBank/DDBJ whole genome shotgun (WGS) entry which is preliminary data.</text>
</comment>
<name>A0A815SAC0_ADIRI</name>
<dbReference type="Pfam" id="PF09511">
    <property type="entry name" value="RNA_lig_T4_1"/>
    <property type="match status" value="1"/>
</dbReference>
<dbReference type="EMBL" id="CAJNOJ010000573">
    <property type="protein sequence ID" value="CAF1487891.1"/>
    <property type="molecule type" value="Genomic_DNA"/>
</dbReference>
<protein>
    <recommendedName>
        <fullName evidence="1">T4 RNA ligase 1-like N-terminal domain-containing protein</fullName>
    </recommendedName>
</protein>
<evidence type="ECO:0000313" key="3">
    <source>
        <dbReference type="Proteomes" id="UP000663852"/>
    </source>
</evidence>
<accession>A0A815SAC0</accession>
<organism evidence="2 3">
    <name type="scientific">Adineta ricciae</name>
    <name type="common">Rotifer</name>
    <dbReference type="NCBI Taxonomy" id="249248"/>
    <lineage>
        <taxon>Eukaryota</taxon>
        <taxon>Metazoa</taxon>
        <taxon>Spiralia</taxon>
        <taxon>Gnathifera</taxon>
        <taxon>Rotifera</taxon>
        <taxon>Eurotatoria</taxon>
        <taxon>Bdelloidea</taxon>
        <taxon>Adinetida</taxon>
        <taxon>Adinetidae</taxon>
        <taxon>Adineta</taxon>
    </lineage>
</organism>
<proteinExistence type="predicted"/>
<dbReference type="AlphaFoldDB" id="A0A815SAC0"/>
<gene>
    <name evidence="2" type="ORF">EDS130_LOCUS41833</name>
</gene>
<dbReference type="OrthoDB" id="10034540at2759"/>
<evidence type="ECO:0000259" key="1">
    <source>
        <dbReference type="Pfam" id="PF09511"/>
    </source>
</evidence>
<reference evidence="2" key="1">
    <citation type="submission" date="2021-02" db="EMBL/GenBank/DDBJ databases">
        <authorList>
            <person name="Nowell W R."/>
        </authorList>
    </citation>
    <scope>NUCLEOTIDE SEQUENCE</scope>
</reference>
<dbReference type="InterPro" id="IPR019039">
    <property type="entry name" value="T4-Rnl1-like_N"/>
</dbReference>
<sequence>MDTLYDDLMNLCSQDEIFYFKDIRLHGINYRIFNHRLCSYGRFQTHPAARNCCGVMFNITNTKCAQLVSLPLEKIFDYEEGFGQKQFHERGRLGVKMDKMDGSLMTTFLHGRESKEQILRLKSKQSLTSNQVQEAMRLLEGEFKTELERLVCLNYTVNMEYTTPSNHVFVAYAEPQLTILSIRCHENGETLFGNRLRDFLLERHFLTIANRLVPFQTIPSNVTQKQLLEDTYQETLCEGYVVEIIHPGRSSYLVKIKTQKYFMIYGDRGIENSPRALFEALIYGNKEHLIDLFKDDIPTLERIADMEQHIRPKYDQMIQLVKEFYLLNKNSSKKDFIRSVTNNEHMKIYLPLLVRLYSGDDNDYKGFAMKHAKALFGVDGKMYQDMITVHQDKNGEYKSE</sequence>